<proteinExistence type="predicted"/>
<reference evidence="1" key="1">
    <citation type="submission" date="2020-03" db="EMBL/GenBank/DDBJ databases">
        <authorList>
            <person name="Weist P."/>
        </authorList>
    </citation>
    <scope>NUCLEOTIDE SEQUENCE</scope>
</reference>
<evidence type="ECO:0000313" key="2">
    <source>
        <dbReference type="Proteomes" id="UP001153269"/>
    </source>
</evidence>
<comment type="caution">
    <text evidence="1">The sequence shown here is derived from an EMBL/GenBank/DDBJ whole genome shotgun (WGS) entry which is preliminary data.</text>
</comment>
<evidence type="ECO:0000313" key="1">
    <source>
        <dbReference type="EMBL" id="CAB1412948.1"/>
    </source>
</evidence>
<keyword evidence="2" id="KW-1185">Reference proteome</keyword>
<organism evidence="1 2">
    <name type="scientific">Pleuronectes platessa</name>
    <name type="common">European plaice</name>
    <dbReference type="NCBI Taxonomy" id="8262"/>
    <lineage>
        <taxon>Eukaryota</taxon>
        <taxon>Metazoa</taxon>
        <taxon>Chordata</taxon>
        <taxon>Craniata</taxon>
        <taxon>Vertebrata</taxon>
        <taxon>Euteleostomi</taxon>
        <taxon>Actinopterygii</taxon>
        <taxon>Neopterygii</taxon>
        <taxon>Teleostei</taxon>
        <taxon>Neoteleostei</taxon>
        <taxon>Acanthomorphata</taxon>
        <taxon>Carangaria</taxon>
        <taxon>Pleuronectiformes</taxon>
        <taxon>Pleuronectoidei</taxon>
        <taxon>Pleuronectidae</taxon>
        <taxon>Pleuronectes</taxon>
    </lineage>
</organism>
<dbReference type="AlphaFoldDB" id="A0A9N7TJM8"/>
<sequence length="85" mass="9605">MFAQNRGQQCATGFKLLGCEESDPSVYRLQSLLVFPNGKKLQGRSNPDEGCATMAVTSTKGHFFYEELVQIRLACQHWISVIFYL</sequence>
<accession>A0A9N7TJM8</accession>
<name>A0A9N7TJM8_PLEPL</name>
<dbReference type="Proteomes" id="UP001153269">
    <property type="component" value="Unassembled WGS sequence"/>
</dbReference>
<gene>
    <name evidence="1" type="ORF">PLEPLA_LOCUS644</name>
</gene>
<protein>
    <submittedName>
        <fullName evidence="1">Uncharacterized protein</fullName>
    </submittedName>
</protein>
<dbReference type="EMBL" id="CADEAL010000027">
    <property type="protein sequence ID" value="CAB1412948.1"/>
    <property type="molecule type" value="Genomic_DNA"/>
</dbReference>